<dbReference type="SUPFAM" id="SSF57829">
    <property type="entry name" value="Zn-binding ribosomal proteins"/>
    <property type="match status" value="1"/>
</dbReference>
<protein>
    <recommendedName>
        <fullName evidence="4 5">Large ribosomal subunit protein bL32</fullName>
    </recommendedName>
</protein>
<evidence type="ECO:0000256" key="3">
    <source>
        <dbReference type="ARBA" id="ARBA00023274"/>
    </source>
</evidence>
<dbReference type="HAMAP" id="MF_00340">
    <property type="entry name" value="Ribosomal_bL32"/>
    <property type="match status" value="1"/>
</dbReference>
<dbReference type="GO" id="GO:0015934">
    <property type="term" value="C:large ribosomal subunit"/>
    <property type="evidence" value="ECO:0007669"/>
    <property type="project" value="InterPro"/>
</dbReference>
<dbReference type="InterPro" id="IPR002677">
    <property type="entry name" value="Ribosomal_bL32"/>
</dbReference>
<keyword evidence="3 5" id="KW-0687">Ribonucleoprotein</keyword>
<evidence type="ECO:0000256" key="5">
    <source>
        <dbReference type="HAMAP-Rule" id="MF_00340"/>
    </source>
</evidence>
<dbReference type="InParanoid" id="F8ABI3"/>
<dbReference type="PATRIC" id="fig|667014.3.peg.1776"/>
<keyword evidence="8" id="KW-1185">Reference proteome</keyword>
<gene>
    <name evidence="5" type="primary">rpmF</name>
    <name evidence="7" type="ordered locus">Thein_1722</name>
</gene>
<dbReference type="GO" id="GO:0003735">
    <property type="term" value="F:structural constituent of ribosome"/>
    <property type="evidence" value="ECO:0007669"/>
    <property type="project" value="InterPro"/>
</dbReference>
<dbReference type="eggNOG" id="COG0333">
    <property type="taxonomic scope" value="Bacteria"/>
</dbReference>
<sequence>MAVPKRKSSRSRRGMRRAHKSLKAPAVSVCPKCKSPKLPHRVCPSCGTYRGKVFLSMEEEEL</sequence>
<dbReference type="Gene3D" id="1.20.5.640">
    <property type="entry name" value="Single helix bin"/>
    <property type="match status" value="1"/>
</dbReference>
<keyword evidence="2 5" id="KW-0689">Ribosomal protein</keyword>
<evidence type="ECO:0000256" key="6">
    <source>
        <dbReference type="SAM" id="MobiDB-lite"/>
    </source>
</evidence>
<dbReference type="RefSeq" id="WP_013908321.1">
    <property type="nucleotide sequence ID" value="NC_015681.1"/>
</dbReference>
<dbReference type="InterPro" id="IPR011332">
    <property type="entry name" value="Ribosomal_zn-bd"/>
</dbReference>
<accession>F8ABI3</accession>
<reference evidence="7 8" key="2">
    <citation type="journal article" date="2012" name="Stand. Genomic Sci.">
        <title>Complete genome sequence of the thermophilic sulfate-reducing ocean bacterium Thermodesulfatator indicus type strain (CIR29812(T)).</title>
        <authorList>
            <person name="Anderson I."/>
            <person name="Saunders E."/>
            <person name="Lapidus A."/>
            <person name="Nolan M."/>
            <person name="Lucas S."/>
            <person name="Tice H."/>
            <person name="Del Rio T.G."/>
            <person name="Cheng J.F."/>
            <person name="Han C."/>
            <person name="Tapia R."/>
            <person name="Goodwin L.A."/>
            <person name="Pitluck S."/>
            <person name="Liolios K."/>
            <person name="Mavromatis K."/>
            <person name="Pagani I."/>
            <person name="Ivanova N."/>
            <person name="Mikhailova N."/>
            <person name="Pati A."/>
            <person name="Chen A."/>
            <person name="Palaniappan K."/>
            <person name="Land M."/>
            <person name="Hauser L."/>
            <person name="Jeffries C.D."/>
            <person name="Chang Y.J."/>
            <person name="Brambilla E.M."/>
            <person name="Rohde M."/>
            <person name="Spring S."/>
            <person name="Goker M."/>
            <person name="Detter J.C."/>
            <person name="Woyke T."/>
            <person name="Bristow J."/>
            <person name="Eisen J.A."/>
            <person name="Markowitz V."/>
            <person name="Hugenholtz P."/>
            <person name="Kyrpides N.C."/>
            <person name="Klenk H.P."/>
        </authorList>
    </citation>
    <scope>NUCLEOTIDE SEQUENCE [LARGE SCALE GENOMIC DNA]</scope>
    <source>
        <strain evidence="8">DSM 15286 / JCM 11887 / CIR29812</strain>
    </source>
</reference>
<comment type="similarity">
    <text evidence="1 5">Belongs to the bacterial ribosomal protein bL32 family.</text>
</comment>
<dbReference type="AlphaFoldDB" id="F8ABI3"/>
<evidence type="ECO:0000313" key="7">
    <source>
        <dbReference type="EMBL" id="AEH45580.1"/>
    </source>
</evidence>
<organism evidence="7 8">
    <name type="scientific">Thermodesulfatator indicus (strain DSM 15286 / JCM 11887 / CIR29812)</name>
    <dbReference type="NCBI Taxonomy" id="667014"/>
    <lineage>
        <taxon>Bacteria</taxon>
        <taxon>Pseudomonadati</taxon>
        <taxon>Thermodesulfobacteriota</taxon>
        <taxon>Thermodesulfobacteria</taxon>
        <taxon>Thermodesulfobacteriales</taxon>
        <taxon>Thermodesulfatatoraceae</taxon>
        <taxon>Thermodesulfatator</taxon>
    </lineage>
</organism>
<dbReference type="GO" id="GO:0006412">
    <property type="term" value="P:translation"/>
    <property type="evidence" value="ECO:0007669"/>
    <property type="project" value="UniProtKB-UniRule"/>
</dbReference>
<evidence type="ECO:0000256" key="2">
    <source>
        <dbReference type="ARBA" id="ARBA00022980"/>
    </source>
</evidence>
<dbReference type="EMBL" id="CP002683">
    <property type="protein sequence ID" value="AEH45580.1"/>
    <property type="molecule type" value="Genomic_DNA"/>
</dbReference>
<proteinExistence type="inferred from homology"/>
<dbReference type="STRING" id="667014.Thein_1722"/>
<feature type="compositionally biased region" description="Basic residues" evidence="6">
    <location>
        <begin position="1"/>
        <end position="22"/>
    </location>
</feature>
<dbReference type="OrthoDB" id="9807363at2"/>
<dbReference type="Pfam" id="PF01783">
    <property type="entry name" value="Ribosomal_L32p"/>
    <property type="match status" value="1"/>
</dbReference>
<dbReference type="PANTHER" id="PTHR35534:SF1">
    <property type="entry name" value="LARGE RIBOSOMAL SUBUNIT PROTEIN BL32"/>
    <property type="match status" value="1"/>
</dbReference>
<reference evidence="8" key="1">
    <citation type="submission" date="2011-04" db="EMBL/GenBank/DDBJ databases">
        <title>The complete genome of Thermodesulfatator indicus DSM 15286.</title>
        <authorList>
            <person name="Lucas S."/>
            <person name="Copeland A."/>
            <person name="Lapidus A."/>
            <person name="Bruce D."/>
            <person name="Goodwin L."/>
            <person name="Pitluck S."/>
            <person name="Peters L."/>
            <person name="Kyrpides N."/>
            <person name="Mavromatis K."/>
            <person name="Pagani I."/>
            <person name="Ivanova N."/>
            <person name="Saunders L."/>
            <person name="Detter J.C."/>
            <person name="Tapia R."/>
            <person name="Han C."/>
            <person name="Land M."/>
            <person name="Hauser L."/>
            <person name="Markowitz V."/>
            <person name="Cheng J.-F."/>
            <person name="Hugenholtz P."/>
            <person name="Woyke T."/>
            <person name="Wu D."/>
            <person name="Spring S."/>
            <person name="Schroeder M."/>
            <person name="Brambilla E."/>
            <person name="Klenk H.-P."/>
            <person name="Eisen J.A."/>
        </authorList>
    </citation>
    <scope>NUCLEOTIDE SEQUENCE [LARGE SCALE GENOMIC DNA]</scope>
    <source>
        <strain evidence="8">DSM 15286 / JCM 11887 / CIR29812</strain>
    </source>
</reference>
<dbReference type="NCBIfam" id="TIGR01031">
    <property type="entry name" value="rpmF_bact"/>
    <property type="match status" value="1"/>
</dbReference>
<feature type="region of interest" description="Disordered" evidence="6">
    <location>
        <begin position="1"/>
        <end position="25"/>
    </location>
</feature>
<dbReference type="PANTHER" id="PTHR35534">
    <property type="entry name" value="50S RIBOSOMAL PROTEIN L32"/>
    <property type="match status" value="1"/>
</dbReference>
<dbReference type="PaxDb" id="667014-Thein_1722"/>
<dbReference type="Proteomes" id="UP000006793">
    <property type="component" value="Chromosome"/>
</dbReference>
<evidence type="ECO:0000256" key="4">
    <source>
        <dbReference type="ARBA" id="ARBA00035178"/>
    </source>
</evidence>
<name>F8ABI3_THEID</name>
<evidence type="ECO:0000313" key="8">
    <source>
        <dbReference type="Proteomes" id="UP000006793"/>
    </source>
</evidence>
<evidence type="ECO:0000256" key="1">
    <source>
        <dbReference type="ARBA" id="ARBA00008560"/>
    </source>
</evidence>
<dbReference type="InterPro" id="IPR044957">
    <property type="entry name" value="Ribosomal_bL32_bact"/>
</dbReference>
<dbReference type="HOGENOM" id="CLU_129084_1_3_0"/>
<dbReference type="KEGG" id="tid:Thein_1722"/>